<accession>A0A0R0M0D5</accession>
<evidence type="ECO:0000259" key="4">
    <source>
        <dbReference type="SMART" id="SM00154"/>
    </source>
</evidence>
<comment type="caution">
    <text evidence="5">The sequence shown here is derived from an EMBL/GenBank/DDBJ whole genome shotgun (WGS) entry which is preliminary data.</text>
</comment>
<dbReference type="VEuPathDB" id="MicrosporidiaDB:M153_8800015903"/>
<keyword evidence="1" id="KW-0479">Metal-binding</keyword>
<dbReference type="OrthoDB" id="428577at2759"/>
<proteinExistence type="predicted"/>
<dbReference type="Proteomes" id="UP000051530">
    <property type="component" value="Unassembled WGS sequence"/>
</dbReference>
<keyword evidence="6" id="KW-1185">Reference proteome</keyword>
<dbReference type="SUPFAM" id="SSF118310">
    <property type="entry name" value="AN1-like Zinc finger"/>
    <property type="match status" value="1"/>
</dbReference>
<dbReference type="SMART" id="SM00154">
    <property type="entry name" value="ZnF_AN1"/>
    <property type="match status" value="1"/>
</dbReference>
<evidence type="ECO:0000313" key="5">
    <source>
        <dbReference type="EMBL" id="KRH94956.1"/>
    </source>
</evidence>
<sequence length="135" mass="15911">MDFVIFNGNEEISIENTNFKNIGELKKNLNEKVKDEDFWLEQFGKNGEKIEDDQKLTEIKNNLKVCYKKKFCDFQKCKLKRCLISGNCRFCLFHYCAKHKMPEEHTCSNFNLCKKEANDKNASLLESGRVEQNKL</sequence>
<reference evidence="5 6" key="1">
    <citation type="submission" date="2015-07" db="EMBL/GenBank/DDBJ databases">
        <title>The genome of Pseudoloma neurophilia, a relevant intracellular parasite of the zebrafish.</title>
        <authorList>
            <person name="Ndikumana S."/>
            <person name="Pelin A."/>
            <person name="Sanders J."/>
            <person name="Corradi N."/>
        </authorList>
    </citation>
    <scope>NUCLEOTIDE SEQUENCE [LARGE SCALE GENOMIC DNA]</scope>
    <source>
        <strain evidence="5 6">MK1</strain>
    </source>
</reference>
<name>A0A0R0M0D5_9MICR</name>
<dbReference type="InterPro" id="IPR000058">
    <property type="entry name" value="Znf_AN1"/>
</dbReference>
<evidence type="ECO:0000256" key="2">
    <source>
        <dbReference type="ARBA" id="ARBA00022771"/>
    </source>
</evidence>
<evidence type="ECO:0000256" key="3">
    <source>
        <dbReference type="ARBA" id="ARBA00022833"/>
    </source>
</evidence>
<dbReference type="InterPro" id="IPR035896">
    <property type="entry name" value="AN1-like_Znf"/>
</dbReference>
<keyword evidence="2" id="KW-0863">Zinc-finger</keyword>
<dbReference type="Pfam" id="PF01428">
    <property type="entry name" value="zf-AN1"/>
    <property type="match status" value="1"/>
</dbReference>
<feature type="domain" description="AN1-type" evidence="4">
    <location>
        <begin position="72"/>
        <end position="112"/>
    </location>
</feature>
<dbReference type="EMBL" id="LGUB01000014">
    <property type="protein sequence ID" value="KRH94956.1"/>
    <property type="molecule type" value="Genomic_DNA"/>
</dbReference>
<evidence type="ECO:0000313" key="6">
    <source>
        <dbReference type="Proteomes" id="UP000051530"/>
    </source>
</evidence>
<protein>
    <submittedName>
        <fullName evidence="5">Putative Zinc finger, AN1-type protein</fullName>
    </submittedName>
</protein>
<organism evidence="5 6">
    <name type="scientific">Pseudoloma neurophilia</name>
    <dbReference type="NCBI Taxonomy" id="146866"/>
    <lineage>
        <taxon>Eukaryota</taxon>
        <taxon>Fungi</taxon>
        <taxon>Fungi incertae sedis</taxon>
        <taxon>Microsporidia</taxon>
        <taxon>Pseudoloma</taxon>
    </lineage>
</organism>
<dbReference type="AlphaFoldDB" id="A0A0R0M0D5"/>
<gene>
    <name evidence="5" type="ORF">M153_8800015903</name>
</gene>
<dbReference type="GO" id="GO:0008270">
    <property type="term" value="F:zinc ion binding"/>
    <property type="evidence" value="ECO:0007669"/>
    <property type="project" value="UniProtKB-KW"/>
</dbReference>
<evidence type="ECO:0000256" key="1">
    <source>
        <dbReference type="ARBA" id="ARBA00022723"/>
    </source>
</evidence>
<keyword evidence="3" id="KW-0862">Zinc</keyword>
<dbReference type="Gene3D" id="4.10.1110.10">
    <property type="entry name" value="AN1-like Zinc finger"/>
    <property type="match status" value="1"/>
</dbReference>